<reference evidence="4 5" key="1">
    <citation type="submission" date="2014-03" db="EMBL/GenBank/DDBJ databases">
        <title>Draft genome of the hookworm Oesophagostomum dentatum.</title>
        <authorList>
            <person name="Mitreva M."/>
        </authorList>
    </citation>
    <scope>NUCLEOTIDE SEQUENCE [LARGE SCALE GENOMIC DNA]</scope>
    <source>
        <strain evidence="4 5">OD-Hann</strain>
    </source>
</reference>
<dbReference type="EMBL" id="KN549507">
    <property type="protein sequence ID" value="KHJ97149.1"/>
    <property type="molecule type" value="Genomic_DNA"/>
</dbReference>
<evidence type="ECO:0000256" key="2">
    <source>
        <dbReference type="SAM" id="MobiDB-lite"/>
    </source>
</evidence>
<dbReference type="InterPro" id="IPR011022">
    <property type="entry name" value="Arrestin_C-like"/>
</dbReference>
<dbReference type="GO" id="GO:0015031">
    <property type="term" value="P:protein transport"/>
    <property type="evidence" value="ECO:0007669"/>
    <property type="project" value="TreeGrafter"/>
</dbReference>
<dbReference type="Pfam" id="PF00339">
    <property type="entry name" value="Arrestin_N"/>
    <property type="match status" value="1"/>
</dbReference>
<organism evidence="4 5">
    <name type="scientific">Oesophagostomum dentatum</name>
    <name type="common">Nodular worm</name>
    <dbReference type="NCBI Taxonomy" id="61180"/>
    <lineage>
        <taxon>Eukaryota</taxon>
        <taxon>Metazoa</taxon>
        <taxon>Ecdysozoa</taxon>
        <taxon>Nematoda</taxon>
        <taxon>Chromadorea</taxon>
        <taxon>Rhabditida</taxon>
        <taxon>Rhabditina</taxon>
        <taxon>Rhabditomorpha</taxon>
        <taxon>Strongyloidea</taxon>
        <taxon>Strongylidae</taxon>
        <taxon>Oesophagostomum</taxon>
    </lineage>
</organism>
<dbReference type="GO" id="GO:0005737">
    <property type="term" value="C:cytoplasm"/>
    <property type="evidence" value="ECO:0007669"/>
    <property type="project" value="TreeGrafter"/>
</dbReference>
<evidence type="ECO:0000313" key="4">
    <source>
        <dbReference type="EMBL" id="KHJ97149.1"/>
    </source>
</evidence>
<dbReference type="InterPro" id="IPR014752">
    <property type="entry name" value="Arrestin-like_C"/>
</dbReference>
<keyword evidence="5" id="KW-1185">Reference proteome</keyword>
<evidence type="ECO:0000313" key="5">
    <source>
        <dbReference type="Proteomes" id="UP000053660"/>
    </source>
</evidence>
<dbReference type="InterPro" id="IPR014756">
    <property type="entry name" value="Ig_E-set"/>
</dbReference>
<name>A0A0B1TIV6_OESDE</name>
<comment type="similarity">
    <text evidence="1">Belongs to the arrestin family.</text>
</comment>
<dbReference type="InterPro" id="IPR011021">
    <property type="entry name" value="Arrestin-like_N"/>
</dbReference>
<dbReference type="Pfam" id="PF02752">
    <property type="entry name" value="Arrestin_C"/>
    <property type="match status" value="1"/>
</dbReference>
<sequence>MPESSLYITFSNPQAIYYPGTSVAGTAHLDLVEPMKARSLNITIDGRAYTSWTKTRSRTVRGTETEHYTVRYHAKTVYVDEEIVAWTAPSDKEVMPAGSYQFPFSFQLPSNCPPSFEKYSVVPMFDLNAVPQAATPIKGMTVKNLGIVLFRHGKVTMEYEVEKSGFVPGEMIVINLRISNESTKSVVKAKVKLIEQSRFLAYERGRTVEPGLFVEKYGDHRRITTKIATGEQELFIIENSKGHTQLYLQVPPTVPTFNTCPIIAVEYLLEIKLETSGTLNSDVEATCPVLVGTIPIQLSSTRTQPSAPPADSPTTSAVEPTAPPLESSTDVVETKKSSLYPVLPPNYEESVNGVDGTALDADDMEAFVPRYPFYPSLSEDSKKGVQP</sequence>
<feature type="domain" description="Arrestin C-terminal-like" evidence="3">
    <location>
        <begin position="151"/>
        <end position="296"/>
    </location>
</feature>
<dbReference type="SMART" id="SM01017">
    <property type="entry name" value="Arrestin_C"/>
    <property type="match status" value="1"/>
</dbReference>
<gene>
    <name evidence="4" type="ORF">OESDEN_02876</name>
</gene>
<evidence type="ECO:0000259" key="3">
    <source>
        <dbReference type="SMART" id="SM01017"/>
    </source>
</evidence>
<feature type="region of interest" description="Disordered" evidence="2">
    <location>
        <begin position="300"/>
        <end position="346"/>
    </location>
</feature>
<dbReference type="PANTHER" id="PTHR11188">
    <property type="entry name" value="ARRESTIN DOMAIN CONTAINING PROTEIN"/>
    <property type="match status" value="1"/>
</dbReference>
<proteinExistence type="inferred from homology"/>
<dbReference type="InterPro" id="IPR050357">
    <property type="entry name" value="Arrestin_domain-protein"/>
</dbReference>
<dbReference type="PANTHER" id="PTHR11188:SF175">
    <property type="entry name" value="ARRESTIN C-TERMINAL-LIKE DOMAIN-CONTAINING PROTEIN"/>
    <property type="match status" value="1"/>
</dbReference>
<dbReference type="Gene3D" id="2.60.40.640">
    <property type="match status" value="2"/>
</dbReference>
<evidence type="ECO:0000256" key="1">
    <source>
        <dbReference type="ARBA" id="ARBA00005298"/>
    </source>
</evidence>
<dbReference type="OrthoDB" id="2333384at2759"/>
<protein>
    <submittedName>
        <fullName evidence="4">Arrestin domain protein</fullName>
    </submittedName>
</protein>
<accession>A0A0B1TIV6</accession>
<dbReference type="Proteomes" id="UP000053660">
    <property type="component" value="Unassembled WGS sequence"/>
</dbReference>
<dbReference type="AlphaFoldDB" id="A0A0B1TIV6"/>
<dbReference type="SUPFAM" id="SSF81296">
    <property type="entry name" value="E set domains"/>
    <property type="match status" value="2"/>
</dbReference>